<protein>
    <submittedName>
        <fullName evidence="13">Methyl-accepting chemotaxis protein</fullName>
    </submittedName>
</protein>
<feature type="domain" description="HAMP" evidence="12">
    <location>
        <begin position="163"/>
        <end position="216"/>
    </location>
</feature>
<feature type="transmembrane region" description="Helical" evidence="10">
    <location>
        <begin position="143"/>
        <end position="166"/>
    </location>
</feature>
<gene>
    <name evidence="13" type="ORF">SAMN04490188_3721</name>
</gene>
<evidence type="ECO:0000259" key="11">
    <source>
        <dbReference type="PROSITE" id="PS50111"/>
    </source>
</evidence>
<dbReference type="EMBL" id="FNTT01000002">
    <property type="protein sequence ID" value="SEE40755.1"/>
    <property type="molecule type" value="Genomic_DNA"/>
</dbReference>
<dbReference type="PROSITE" id="PS50885">
    <property type="entry name" value="HAMP"/>
    <property type="match status" value="1"/>
</dbReference>
<dbReference type="InterPro" id="IPR004089">
    <property type="entry name" value="MCPsignal_dom"/>
</dbReference>
<dbReference type="Gene3D" id="1.10.287.950">
    <property type="entry name" value="Methyl-accepting chemotaxis protein"/>
    <property type="match status" value="1"/>
</dbReference>
<evidence type="ECO:0000313" key="14">
    <source>
        <dbReference type="Proteomes" id="UP000183915"/>
    </source>
</evidence>
<evidence type="ECO:0000256" key="5">
    <source>
        <dbReference type="ARBA" id="ARBA00022989"/>
    </source>
</evidence>
<evidence type="ECO:0000256" key="10">
    <source>
        <dbReference type="SAM" id="Phobius"/>
    </source>
</evidence>
<comment type="caution">
    <text evidence="13">The sequence shown here is derived from an EMBL/GenBank/DDBJ whole genome shotgun (WGS) entry which is preliminary data.</text>
</comment>
<dbReference type="Proteomes" id="UP000183915">
    <property type="component" value="Unassembled WGS sequence"/>
</dbReference>
<name>A0ABY0Z7M5_9PSED</name>
<organism evidence="13 14">
    <name type="scientific">Pseudomonas kilonensis</name>
    <dbReference type="NCBI Taxonomy" id="132476"/>
    <lineage>
        <taxon>Bacteria</taxon>
        <taxon>Pseudomonadati</taxon>
        <taxon>Pseudomonadota</taxon>
        <taxon>Gammaproteobacteria</taxon>
        <taxon>Pseudomonadales</taxon>
        <taxon>Pseudomonadaceae</taxon>
        <taxon>Pseudomonas</taxon>
    </lineage>
</organism>
<evidence type="ECO:0000256" key="3">
    <source>
        <dbReference type="ARBA" id="ARBA00022481"/>
    </source>
</evidence>
<keyword evidence="2" id="KW-1003">Cell membrane</keyword>
<dbReference type="PANTHER" id="PTHR32089:SF119">
    <property type="entry name" value="METHYL-ACCEPTING CHEMOTAXIS PROTEIN CTPL"/>
    <property type="match status" value="1"/>
</dbReference>
<keyword evidence="4 10" id="KW-0812">Transmembrane</keyword>
<dbReference type="InterPro" id="IPR003660">
    <property type="entry name" value="HAMP_dom"/>
</dbReference>
<keyword evidence="3" id="KW-0488">Methylation</keyword>
<keyword evidence="7 9" id="KW-0807">Transducer</keyword>
<dbReference type="SUPFAM" id="SSF58104">
    <property type="entry name" value="Methyl-accepting chemotaxis protein (MCP) signaling domain"/>
    <property type="match status" value="1"/>
</dbReference>
<dbReference type="RefSeq" id="WP_053186698.1">
    <property type="nucleotide sequence ID" value="NZ_FNTT01000002.1"/>
</dbReference>
<evidence type="ECO:0000259" key="12">
    <source>
        <dbReference type="PROSITE" id="PS50885"/>
    </source>
</evidence>
<evidence type="ECO:0000256" key="6">
    <source>
        <dbReference type="ARBA" id="ARBA00023136"/>
    </source>
</evidence>
<keyword evidence="6 10" id="KW-0472">Membrane</keyword>
<evidence type="ECO:0000256" key="9">
    <source>
        <dbReference type="PROSITE-ProRule" id="PRU00284"/>
    </source>
</evidence>
<dbReference type="SMART" id="SM00304">
    <property type="entry name" value="HAMP"/>
    <property type="match status" value="2"/>
</dbReference>
<feature type="transmembrane region" description="Helical" evidence="10">
    <location>
        <begin position="12"/>
        <end position="33"/>
    </location>
</feature>
<proteinExistence type="inferred from homology"/>
<keyword evidence="14" id="KW-1185">Reference proteome</keyword>
<dbReference type="PROSITE" id="PS50111">
    <property type="entry name" value="CHEMOTAXIS_TRANSDUC_2"/>
    <property type="match status" value="1"/>
</dbReference>
<evidence type="ECO:0000256" key="4">
    <source>
        <dbReference type="ARBA" id="ARBA00022692"/>
    </source>
</evidence>
<dbReference type="CDD" id="cd06225">
    <property type="entry name" value="HAMP"/>
    <property type="match status" value="1"/>
</dbReference>
<evidence type="ECO:0000313" key="13">
    <source>
        <dbReference type="EMBL" id="SEE40755.1"/>
    </source>
</evidence>
<sequence length="493" mass="52652">MGAWLSNISLKYKFWAVNAVAFVTTLLLVLYAVHLEQQARNHATQANAQAQAHVLAAWPASQPLPKADDLLVFQRDQVPVFNEQPLPSLAQANGWVKLDTALLFGDDPLLGAQVIRRGDGQQIAVLAQGVSLSQVFGERFSQYAAAVFVLMLAMLGASQLLIRFLLSQLNTLKDVMLHVEKTGDLSARVPLACKDEVGQMAAAFNAMQAGYQRVVDTVASTARQLDSGAARLASSMNDVRHGMLGQQSETDQAATAINEMSATVYHIAQHAGATRDLSKTADTLAGNGQEVVGRVQQSITGLSSGVQQTAEMIQRLAEDSQKINGVVSVIHSIAEQTNLLALNAAIEAARAGEMGRGFAVVADEVRNLAKRVQTSTDEITTMVSALQAGTRDAVDFMQESSLKADDCVQQAREAGDALAQITAAVAQMRESNTQIAVAAEQQSHVAEEMNRAVVSIRDVTENTVRQTVDSATTSHELATLAGELSKAIGQLKL</sequence>
<dbReference type="Pfam" id="PF00015">
    <property type="entry name" value="MCPsignal"/>
    <property type="match status" value="1"/>
</dbReference>
<evidence type="ECO:0000256" key="1">
    <source>
        <dbReference type="ARBA" id="ARBA00004651"/>
    </source>
</evidence>
<accession>A0ABY0Z7M5</accession>
<reference evidence="13 14" key="1">
    <citation type="submission" date="2016-10" db="EMBL/GenBank/DDBJ databases">
        <authorList>
            <person name="Varghese N."/>
            <person name="Submissions S."/>
        </authorList>
    </citation>
    <scope>NUCLEOTIDE SEQUENCE [LARGE SCALE GENOMIC DNA]</scope>
    <source>
        <strain evidence="13 14">BS3780</strain>
    </source>
</reference>
<keyword evidence="5 10" id="KW-1133">Transmembrane helix</keyword>
<feature type="domain" description="Methyl-accepting transducer" evidence="11">
    <location>
        <begin position="221"/>
        <end position="457"/>
    </location>
</feature>
<dbReference type="SMART" id="SM00283">
    <property type="entry name" value="MA"/>
    <property type="match status" value="1"/>
</dbReference>
<evidence type="ECO:0000256" key="8">
    <source>
        <dbReference type="ARBA" id="ARBA00029447"/>
    </source>
</evidence>
<evidence type="ECO:0000256" key="7">
    <source>
        <dbReference type="ARBA" id="ARBA00023224"/>
    </source>
</evidence>
<comment type="subcellular location">
    <subcellularLocation>
        <location evidence="1">Cell membrane</location>
        <topology evidence="1">Multi-pass membrane protein</topology>
    </subcellularLocation>
</comment>
<dbReference type="CDD" id="cd11386">
    <property type="entry name" value="MCP_signal"/>
    <property type="match status" value="1"/>
</dbReference>
<comment type="similarity">
    <text evidence="8">Belongs to the methyl-accepting chemotaxis (MCP) protein family.</text>
</comment>
<dbReference type="PANTHER" id="PTHR32089">
    <property type="entry name" value="METHYL-ACCEPTING CHEMOTAXIS PROTEIN MCPB"/>
    <property type="match status" value="1"/>
</dbReference>
<evidence type="ECO:0000256" key="2">
    <source>
        <dbReference type="ARBA" id="ARBA00022475"/>
    </source>
</evidence>
<dbReference type="Pfam" id="PF00672">
    <property type="entry name" value="HAMP"/>
    <property type="match status" value="1"/>
</dbReference>